<organism evidence="3 4">
    <name type="scientific">Paenibacillus glycinis</name>
    <dbReference type="NCBI Taxonomy" id="2697035"/>
    <lineage>
        <taxon>Bacteria</taxon>
        <taxon>Bacillati</taxon>
        <taxon>Bacillota</taxon>
        <taxon>Bacilli</taxon>
        <taxon>Bacillales</taxon>
        <taxon>Paenibacillaceae</taxon>
        <taxon>Paenibacillus</taxon>
    </lineage>
</organism>
<dbReference type="Pfam" id="PF13439">
    <property type="entry name" value="Glyco_transf_4"/>
    <property type="match status" value="1"/>
</dbReference>
<dbReference type="Pfam" id="PF00534">
    <property type="entry name" value="Glycos_transf_1"/>
    <property type="match status" value="1"/>
</dbReference>
<evidence type="ECO:0000259" key="2">
    <source>
        <dbReference type="Pfam" id="PF13439"/>
    </source>
</evidence>
<evidence type="ECO:0000313" key="4">
    <source>
        <dbReference type="Proteomes" id="UP000665561"/>
    </source>
</evidence>
<dbReference type="RefSeq" id="WP_161743006.1">
    <property type="nucleotide sequence ID" value="NZ_JAAAMV010000005.1"/>
</dbReference>
<sequence>MKRLLYLITGLDYAGAENQVIQLCRGFRNKGYTVQLVSMLKPAAYLDELAELGVEVKTLDMNKGVPDPRKIFLLKRMIQAFKPDIVHSHMVHANLIARITRLFVKMPLLICTAHNINEGGKLREFMYRITDPLCDLTTNVSQEAVNRYIAIKAAPEHKIVFMPNGINLTKFSSNDSDYAAIRAELGYADEFIWLAVGRFVPEKDYLNMVTAFSEIRMEFGSCKLLIAGVGPERAAVESLCRQLRVAEHVRFLGIRTDIPRLMNAVDAYLMSSKWEGLPMVLLEAAASELPIVATDVGGNKEVVIDHLNGYLAAAADTENLVHNMRKLMLHSVPERKSMGAKGRAHVIKHYDIDAIINGWSKIYEKTGN</sequence>
<evidence type="ECO:0000259" key="1">
    <source>
        <dbReference type="Pfam" id="PF00534"/>
    </source>
</evidence>
<reference evidence="3 4" key="1">
    <citation type="submission" date="2020-01" db="EMBL/GenBank/DDBJ databases">
        <title>Paenibacillus soybeanensis sp. nov. isolated from the nodules of soybean (Glycine max(L.) Merr).</title>
        <authorList>
            <person name="Wang H."/>
        </authorList>
    </citation>
    <scope>NUCLEOTIDE SEQUENCE [LARGE SCALE GENOMIC DNA]</scope>
    <source>
        <strain evidence="3 4">T1</strain>
    </source>
</reference>
<accession>A0ABW9XNI6</accession>
<proteinExistence type="predicted"/>
<keyword evidence="4" id="KW-1185">Reference proteome</keyword>
<gene>
    <name evidence="3" type="ORF">GT019_09975</name>
</gene>
<name>A0ABW9XNI6_9BACL</name>
<dbReference type="InterPro" id="IPR001296">
    <property type="entry name" value="Glyco_trans_1"/>
</dbReference>
<dbReference type="EMBL" id="JAAAMV010000005">
    <property type="protein sequence ID" value="NBD24202.1"/>
    <property type="molecule type" value="Genomic_DNA"/>
</dbReference>
<feature type="domain" description="Glycosyltransferase subfamily 4-like N-terminal" evidence="2">
    <location>
        <begin position="15"/>
        <end position="169"/>
    </location>
</feature>
<feature type="domain" description="Glycosyl transferase family 1" evidence="1">
    <location>
        <begin position="186"/>
        <end position="344"/>
    </location>
</feature>
<protein>
    <submittedName>
        <fullName evidence="3">Glycosyltransferase</fullName>
    </submittedName>
</protein>
<dbReference type="PANTHER" id="PTHR12526:SF630">
    <property type="entry name" value="GLYCOSYLTRANSFERASE"/>
    <property type="match status" value="1"/>
</dbReference>
<dbReference type="InterPro" id="IPR028098">
    <property type="entry name" value="Glyco_trans_4-like_N"/>
</dbReference>
<comment type="caution">
    <text evidence="3">The sequence shown here is derived from an EMBL/GenBank/DDBJ whole genome shotgun (WGS) entry which is preliminary data.</text>
</comment>
<dbReference type="Gene3D" id="3.40.50.2000">
    <property type="entry name" value="Glycogen Phosphorylase B"/>
    <property type="match status" value="2"/>
</dbReference>
<dbReference type="PANTHER" id="PTHR12526">
    <property type="entry name" value="GLYCOSYLTRANSFERASE"/>
    <property type="match status" value="1"/>
</dbReference>
<evidence type="ECO:0000313" key="3">
    <source>
        <dbReference type="EMBL" id="NBD24202.1"/>
    </source>
</evidence>
<dbReference type="SUPFAM" id="SSF53756">
    <property type="entry name" value="UDP-Glycosyltransferase/glycogen phosphorylase"/>
    <property type="match status" value="1"/>
</dbReference>
<dbReference type="Proteomes" id="UP000665561">
    <property type="component" value="Unassembled WGS sequence"/>
</dbReference>